<dbReference type="InterPro" id="IPR039417">
    <property type="entry name" value="Peptidase_C1A_papain-like"/>
</dbReference>
<dbReference type="InterPro" id="IPR000668">
    <property type="entry name" value="Peptidase_C1A_C"/>
</dbReference>
<evidence type="ECO:0000259" key="8">
    <source>
        <dbReference type="SMART" id="SM00645"/>
    </source>
</evidence>
<dbReference type="AlphaFoldDB" id="A0A3P7L6A6"/>
<evidence type="ECO:0000256" key="6">
    <source>
        <dbReference type="ARBA" id="ARBA00023157"/>
    </source>
</evidence>
<feature type="domain" description="Cathepsin propeptide inhibitor" evidence="9">
    <location>
        <begin position="32"/>
        <end position="92"/>
    </location>
</feature>
<keyword evidence="5" id="KW-0865">Zymogen</keyword>
<dbReference type="SMART" id="SM00848">
    <property type="entry name" value="Inhibitor_I29"/>
    <property type="match status" value="1"/>
</dbReference>
<dbReference type="InterPro" id="IPR013128">
    <property type="entry name" value="Peptidase_C1A"/>
</dbReference>
<proteinExistence type="inferred from homology"/>
<dbReference type="CDD" id="cd02248">
    <property type="entry name" value="Peptidase_C1A"/>
    <property type="match status" value="1"/>
</dbReference>
<evidence type="ECO:0000256" key="2">
    <source>
        <dbReference type="ARBA" id="ARBA00022670"/>
    </source>
</evidence>
<reference evidence="10 11" key="1">
    <citation type="submission" date="2018-11" db="EMBL/GenBank/DDBJ databases">
        <authorList>
            <consortium name="Pathogen Informatics"/>
        </authorList>
    </citation>
    <scope>NUCLEOTIDE SEQUENCE [LARGE SCALE GENOMIC DNA]</scope>
</reference>
<sequence length="376" mass="42579">MKLLHYLAFLLALLTVCGAWTVGDTYVRRELWKSWKLAFKKNYFSGREELHRKRAFYSNLDFIIRHNRRYEYGLETYAVGLNEFSDLTPQEFAETYLCLRGSVVMKLRRSKPVTSLPFTGRLPETVNWHEKGAVTSIKNQGQCGACWSFSACGAIEGQIAIKTGVLRSLSNQQLMDCSWEYGNQGCNGGLMPLAFQYVKKFGVEAEVDYRYEERVGRIVYNFWRFRHLHKHAIHIAYSPRRRLSNEMANYASFDGVCRYRPDLIVANITGYVELPEGDEVGLQRAVATKGPVSVGIDASEPGFQSYSHGVYVSKTCTAAGIDHGVLAIGYGTEDGQDYWLVKNSWGRSWGEDGYIKMGRNLNNMCGIASMASYPTV</sequence>
<keyword evidence="7" id="KW-0732">Signal</keyword>
<dbReference type="InterPro" id="IPR013201">
    <property type="entry name" value="Prot_inhib_I29"/>
</dbReference>
<evidence type="ECO:0000256" key="5">
    <source>
        <dbReference type="ARBA" id="ARBA00023145"/>
    </source>
</evidence>
<dbReference type="InterPro" id="IPR000169">
    <property type="entry name" value="Pept_cys_AS"/>
</dbReference>
<dbReference type="Gene3D" id="3.90.70.10">
    <property type="entry name" value="Cysteine proteinases"/>
    <property type="match status" value="1"/>
</dbReference>
<feature type="chain" id="PRO_5018743973" evidence="7">
    <location>
        <begin position="20"/>
        <end position="376"/>
    </location>
</feature>
<gene>
    <name evidence="10" type="ORF">DILT_LOCUS4931</name>
</gene>
<dbReference type="EMBL" id="UYRU01046399">
    <property type="protein sequence ID" value="VDN09100.1"/>
    <property type="molecule type" value="Genomic_DNA"/>
</dbReference>
<dbReference type="GO" id="GO:0008234">
    <property type="term" value="F:cysteine-type peptidase activity"/>
    <property type="evidence" value="ECO:0007669"/>
    <property type="project" value="UniProtKB-KW"/>
</dbReference>
<protein>
    <submittedName>
        <fullName evidence="10">Uncharacterized protein</fullName>
    </submittedName>
</protein>
<name>A0A3P7L6A6_DIBLA</name>
<keyword evidence="11" id="KW-1185">Reference proteome</keyword>
<keyword evidence="4" id="KW-0788">Thiol protease</keyword>
<dbReference type="OrthoDB" id="10253408at2759"/>
<evidence type="ECO:0000313" key="11">
    <source>
        <dbReference type="Proteomes" id="UP000281553"/>
    </source>
</evidence>
<dbReference type="InterPro" id="IPR038765">
    <property type="entry name" value="Papain-like_cys_pep_sf"/>
</dbReference>
<dbReference type="PRINTS" id="PR00705">
    <property type="entry name" value="PAPAIN"/>
</dbReference>
<dbReference type="GO" id="GO:0006508">
    <property type="term" value="P:proteolysis"/>
    <property type="evidence" value="ECO:0007669"/>
    <property type="project" value="UniProtKB-KW"/>
</dbReference>
<dbReference type="PROSITE" id="PS00639">
    <property type="entry name" value="THIOL_PROTEASE_HIS"/>
    <property type="match status" value="1"/>
</dbReference>
<dbReference type="Pfam" id="PF08246">
    <property type="entry name" value="Inhibitor_I29"/>
    <property type="match status" value="1"/>
</dbReference>
<dbReference type="SMART" id="SM00645">
    <property type="entry name" value="Pept_C1"/>
    <property type="match status" value="1"/>
</dbReference>
<evidence type="ECO:0000256" key="1">
    <source>
        <dbReference type="ARBA" id="ARBA00008455"/>
    </source>
</evidence>
<accession>A0A3P7L6A6</accession>
<evidence type="ECO:0000256" key="4">
    <source>
        <dbReference type="ARBA" id="ARBA00022807"/>
    </source>
</evidence>
<evidence type="ECO:0000313" key="10">
    <source>
        <dbReference type="EMBL" id="VDN09100.1"/>
    </source>
</evidence>
<dbReference type="InterPro" id="IPR025661">
    <property type="entry name" value="Pept_asp_AS"/>
</dbReference>
<dbReference type="InterPro" id="IPR025660">
    <property type="entry name" value="Pept_his_AS"/>
</dbReference>
<dbReference type="PROSITE" id="PS00640">
    <property type="entry name" value="THIOL_PROTEASE_ASN"/>
    <property type="match status" value="1"/>
</dbReference>
<dbReference type="Pfam" id="PF00112">
    <property type="entry name" value="Peptidase_C1"/>
    <property type="match status" value="1"/>
</dbReference>
<feature type="domain" description="Peptidase C1A papain C-terminal" evidence="8">
    <location>
        <begin position="122"/>
        <end position="375"/>
    </location>
</feature>
<dbReference type="PROSITE" id="PS00139">
    <property type="entry name" value="THIOL_PROTEASE_CYS"/>
    <property type="match status" value="1"/>
</dbReference>
<dbReference type="SUPFAM" id="SSF54001">
    <property type="entry name" value="Cysteine proteinases"/>
    <property type="match status" value="1"/>
</dbReference>
<organism evidence="10 11">
    <name type="scientific">Dibothriocephalus latus</name>
    <name type="common">Fish tapeworm</name>
    <name type="synonym">Diphyllobothrium latum</name>
    <dbReference type="NCBI Taxonomy" id="60516"/>
    <lineage>
        <taxon>Eukaryota</taxon>
        <taxon>Metazoa</taxon>
        <taxon>Spiralia</taxon>
        <taxon>Lophotrochozoa</taxon>
        <taxon>Platyhelminthes</taxon>
        <taxon>Cestoda</taxon>
        <taxon>Eucestoda</taxon>
        <taxon>Diphyllobothriidea</taxon>
        <taxon>Diphyllobothriidae</taxon>
        <taxon>Dibothriocephalus</taxon>
    </lineage>
</organism>
<dbReference type="Proteomes" id="UP000281553">
    <property type="component" value="Unassembled WGS sequence"/>
</dbReference>
<keyword evidence="6" id="KW-1015">Disulfide bond</keyword>
<evidence type="ECO:0000256" key="7">
    <source>
        <dbReference type="SAM" id="SignalP"/>
    </source>
</evidence>
<evidence type="ECO:0000256" key="3">
    <source>
        <dbReference type="ARBA" id="ARBA00022801"/>
    </source>
</evidence>
<comment type="similarity">
    <text evidence="1">Belongs to the peptidase C1 family.</text>
</comment>
<keyword evidence="3" id="KW-0378">Hydrolase</keyword>
<dbReference type="PANTHER" id="PTHR12411">
    <property type="entry name" value="CYSTEINE PROTEASE FAMILY C1-RELATED"/>
    <property type="match status" value="1"/>
</dbReference>
<evidence type="ECO:0000259" key="9">
    <source>
        <dbReference type="SMART" id="SM00848"/>
    </source>
</evidence>
<keyword evidence="2" id="KW-0645">Protease</keyword>
<feature type="signal peptide" evidence="7">
    <location>
        <begin position="1"/>
        <end position="19"/>
    </location>
</feature>